<evidence type="ECO:0000256" key="3">
    <source>
        <dbReference type="ARBA" id="ARBA00022989"/>
    </source>
</evidence>
<dbReference type="PANTHER" id="PTHR31465:SF27">
    <property type="entry name" value="DOMAIN PROTEIN, PUTATIVE (AFU_ORTHOLOGUE AFUA_3G01030)-RELATED"/>
    <property type="match status" value="1"/>
</dbReference>
<feature type="transmembrane region" description="Helical" evidence="5">
    <location>
        <begin position="157"/>
        <end position="179"/>
    </location>
</feature>
<dbReference type="InterPro" id="IPR007568">
    <property type="entry name" value="RTA1"/>
</dbReference>
<evidence type="ECO:0000256" key="4">
    <source>
        <dbReference type="ARBA" id="ARBA00023136"/>
    </source>
</evidence>
<comment type="caution">
    <text evidence="6">The sequence shown here is derived from an EMBL/GenBank/DDBJ whole genome shotgun (WGS) entry which is preliminary data.</text>
</comment>
<dbReference type="EMBL" id="JBFCZG010000003">
    <property type="protein sequence ID" value="KAL3424030.1"/>
    <property type="molecule type" value="Genomic_DNA"/>
</dbReference>
<keyword evidence="4 5" id="KW-0472">Membrane</keyword>
<proteinExistence type="predicted"/>
<evidence type="ECO:0000256" key="1">
    <source>
        <dbReference type="ARBA" id="ARBA00004141"/>
    </source>
</evidence>
<accession>A0ABR4PL35</accession>
<gene>
    <name evidence="6" type="ORF">PVAG01_03311</name>
</gene>
<sequence length="279" mass="31574">MAVLEPYKGSYYLWKFLPSQVASIIFIVLFLAFTGLHFWRIYKFRSWFCLAFAVGCLCEVIGYTARAVAYNNTSSLPIYIIQACFLVIAPAFFAASIYMTLSRIIRCVKGEHLSIIRIKWLTKAFLIGDLLSLNVQGGASGLTSSDNANTAKLGENIILAGLCIQLALLVFFFATAVIFQVRLRRRPTRQSLASDAPWLQTLYMIYIASALIFARSVFRVVEYVEGQDGYSLTHEWTLYVFDAAPMLVVTFIFWFWYPGHIQPPSESVESVELNSRSKV</sequence>
<evidence type="ECO:0000313" key="7">
    <source>
        <dbReference type="Proteomes" id="UP001629113"/>
    </source>
</evidence>
<feature type="transmembrane region" description="Helical" evidence="5">
    <location>
        <begin position="200"/>
        <end position="218"/>
    </location>
</feature>
<feature type="transmembrane region" description="Helical" evidence="5">
    <location>
        <begin position="238"/>
        <end position="257"/>
    </location>
</feature>
<dbReference type="PANTHER" id="PTHR31465">
    <property type="entry name" value="PROTEIN RTA1-RELATED"/>
    <property type="match status" value="1"/>
</dbReference>
<name>A0ABR4PL35_9HELO</name>
<evidence type="ECO:0000256" key="5">
    <source>
        <dbReference type="SAM" id="Phobius"/>
    </source>
</evidence>
<keyword evidence="2 5" id="KW-0812">Transmembrane</keyword>
<comment type="subcellular location">
    <subcellularLocation>
        <location evidence="1">Membrane</location>
        <topology evidence="1">Multi-pass membrane protein</topology>
    </subcellularLocation>
</comment>
<protein>
    <submittedName>
        <fullName evidence="6">RTM1</fullName>
    </submittedName>
</protein>
<feature type="transmembrane region" description="Helical" evidence="5">
    <location>
        <begin position="46"/>
        <end position="65"/>
    </location>
</feature>
<dbReference type="Proteomes" id="UP001629113">
    <property type="component" value="Unassembled WGS sequence"/>
</dbReference>
<reference evidence="6 7" key="1">
    <citation type="submission" date="2024-06" db="EMBL/GenBank/DDBJ databases">
        <title>Complete genome of Phlyctema vagabunda strain 19-DSS-EL-015.</title>
        <authorList>
            <person name="Fiorenzani C."/>
        </authorList>
    </citation>
    <scope>NUCLEOTIDE SEQUENCE [LARGE SCALE GENOMIC DNA]</scope>
    <source>
        <strain evidence="6 7">19-DSS-EL-015</strain>
    </source>
</reference>
<organism evidence="6 7">
    <name type="scientific">Phlyctema vagabunda</name>
    <dbReference type="NCBI Taxonomy" id="108571"/>
    <lineage>
        <taxon>Eukaryota</taxon>
        <taxon>Fungi</taxon>
        <taxon>Dikarya</taxon>
        <taxon>Ascomycota</taxon>
        <taxon>Pezizomycotina</taxon>
        <taxon>Leotiomycetes</taxon>
        <taxon>Helotiales</taxon>
        <taxon>Dermateaceae</taxon>
        <taxon>Phlyctema</taxon>
    </lineage>
</organism>
<keyword evidence="3 5" id="KW-1133">Transmembrane helix</keyword>
<dbReference type="Pfam" id="PF04479">
    <property type="entry name" value="RTA1"/>
    <property type="match status" value="1"/>
</dbReference>
<feature type="transmembrane region" description="Helical" evidence="5">
    <location>
        <begin position="77"/>
        <end position="99"/>
    </location>
</feature>
<feature type="transmembrane region" description="Helical" evidence="5">
    <location>
        <begin position="20"/>
        <end position="39"/>
    </location>
</feature>
<evidence type="ECO:0000256" key="2">
    <source>
        <dbReference type="ARBA" id="ARBA00022692"/>
    </source>
</evidence>
<feature type="transmembrane region" description="Helical" evidence="5">
    <location>
        <begin position="120"/>
        <end position="137"/>
    </location>
</feature>
<keyword evidence="7" id="KW-1185">Reference proteome</keyword>
<evidence type="ECO:0000313" key="6">
    <source>
        <dbReference type="EMBL" id="KAL3424030.1"/>
    </source>
</evidence>